<dbReference type="GO" id="GO:0008270">
    <property type="term" value="F:zinc ion binding"/>
    <property type="evidence" value="ECO:0007669"/>
    <property type="project" value="InterPro"/>
</dbReference>
<accession>A0A8K0WSS0</accession>
<evidence type="ECO:0000259" key="3">
    <source>
        <dbReference type="PROSITE" id="PS50048"/>
    </source>
</evidence>
<dbReference type="EMBL" id="JAGPNK010000006">
    <property type="protein sequence ID" value="KAH7319582.1"/>
    <property type="molecule type" value="Genomic_DNA"/>
</dbReference>
<dbReference type="SUPFAM" id="SSF57701">
    <property type="entry name" value="Zn2/Cys6 DNA-binding domain"/>
    <property type="match status" value="1"/>
</dbReference>
<organism evidence="4 5">
    <name type="scientific">Stachybotrys elegans</name>
    <dbReference type="NCBI Taxonomy" id="80388"/>
    <lineage>
        <taxon>Eukaryota</taxon>
        <taxon>Fungi</taxon>
        <taxon>Dikarya</taxon>
        <taxon>Ascomycota</taxon>
        <taxon>Pezizomycotina</taxon>
        <taxon>Sordariomycetes</taxon>
        <taxon>Hypocreomycetidae</taxon>
        <taxon>Hypocreales</taxon>
        <taxon>Stachybotryaceae</taxon>
        <taxon>Stachybotrys</taxon>
    </lineage>
</organism>
<feature type="compositionally biased region" description="Low complexity" evidence="2">
    <location>
        <begin position="51"/>
        <end position="62"/>
    </location>
</feature>
<protein>
    <recommendedName>
        <fullName evidence="3">Zn(2)-C6 fungal-type domain-containing protein</fullName>
    </recommendedName>
</protein>
<dbReference type="GO" id="GO:0000981">
    <property type="term" value="F:DNA-binding transcription factor activity, RNA polymerase II-specific"/>
    <property type="evidence" value="ECO:0007669"/>
    <property type="project" value="InterPro"/>
</dbReference>
<dbReference type="PROSITE" id="PS00463">
    <property type="entry name" value="ZN2_CY6_FUNGAL_1"/>
    <property type="match status" value="1"/>
</dbReference>
<dbReference type="Gene3D" id="4.10.240.10">
    <property type="entry name" value="Zn(2)-C6 fungal-type DNA-binding domain"/>
    <property type="match status" value="1"/>
</dbReference>
<dbReference type="InterPro" id="IPR001138">
    <property type="entry name" value="Zn2Cys6_DnaBD"/>
</dbReference>
<dbReference type="AlphaFoldDB" id="A0A8K0WSS0"/>
<comment type="caution">
    <text evidence="4">The sequence shown here is derived from an EMBL/GenBank/DDBJ whole genome shotgun (WGS) entry which is preliminary data.</text>
</comment>
<feature type="domain" description="Zn(2)-C6 fungal-type" evidence="3">
    <location>
        <begin position="11"/>
        <end position="40"/>
    </location>
</feature>
<dbReference type="OrthoDB" id="4330117at2759"/>
<evidence type="ECO:0000256" key="1">
    <source>
        <dbReference type="ARBA" id="ARBA00023242"/>
    </source>
</evidence>
<feature type="compositionally biased region" description="Basic residues" evidence="2">
    <location>
        <begin position="74"/>
        <end position="83"/>
    </location>
</feature>
<dbReference type="Proteomes" id="UP000813444">
    <property type="component" value="Unassembled WGS sequence"/>
</dbReference>
<feature type="region of interest" description="Disordered" evidence="2">
    <location>
        <begin position="44"/>
        <end position="109"/>
    </location>
</feature>
<evidence type="ECO:0000313" key="5">
    <source>
        <dbReference type="Proteomes" id="UP000813444"/>
    </source>
</evidence>
<keyword evidence="5" id="KW-1185">Reference proteome</keyword>
<evidence type="ECO:0000313" key="4">
    <source>
        <dbReference type="EMBL" id="KAH7319582.1"/>
    </source>
</evidence>
<feature type="compositionally biased region" description="Pro residues" evidence="2">
    <location>
        <begin position="97"/>
        <end position="109"/>
    </location>
</feature>
<proteinExistence type="predicted"/>
<dbReference type="PROSITE" id="PS50048">
    <property type="entry name" value="ZN2_CY6_FUNGAL_2"/>
    <property type="match status" value="1"/>
</dbReference>
<sequence>MAMADNVIRKACDRCHAQKLSCKRTGEEPCERCVRLKAECKSSPSLRYKKQQQQQNNNNPQQTAPSSSAEVSHVGRRSPKRRRTVESEMSLVQPEPGTCPPPSPLLLMS</sequence>
<dbReference type="SMART" id="SM00066">
    <property type="entry name" value="GAL4"/>
    <property type="match status" value="1"/>
</dbReference>
<dbReference type="InterPro" id="IPR036864">
    <property type="entry name" value="Zn2-C6_fun-type_DNA-bd_sf"/>
</dbReference>
<reference evidence="4" key="1">
    <citation type="journal article" date="2021" name="Nat. Commun.">
        <title>Genetic determinants of endophytism in the Arabidopsis root mycobiome.</title>
        <authorList>
            <person name="Mesny F."/>
            <person name="Miyauchi S."/>
            <person name="Thiergart T."/>
            <person name="Pickel B."/>
            <person name="Atanasova L."/>
            <person name="Karlsson M."/>
            <person name="Huettel B."/>
            <person name="Barry K.W."/>
            <person name="Haridas S."/>
            <person name="Chen C."/>
            <person name="Bauer D."/>
            <person name="Andreopoulos W."/>
            <person name="Pangilinan J."/>
            <person name="LaButti K."/>
            <person name="Riley R."/>
            <person name="Lipzen A."/>
            <person name="Clum A."/>
            <person name="Drula E."/>
            <person name="Henrissat B."/>
            <person name="Kohler A."/>
            <person name="Grigoriev I.V."/>
            <person name="Martin F.M."/>
            <person name="Hacquard S."/>
        </authorList>
    </citation>
    <scope>NUCLEOTIDE SEQUENCE</scope>
    <source>
        <strain evidence="4">MPI-CAGE-CH-0235</strain>
    </source>
</reference>
<keyword evidence="1" id="KW-0539">Nucleus</keyword>
<name>A0A8K0WSS0_9HYPO</name>
<evidence type="ECO:0000256" key="2">
    <source>
        <dbReference type="SAM" id="MobiDB-lite"/>
    </source>
</evidence>
<dbReference type="Pfam" id="PF00172">
    <property type="entry name" value="Zn_clus"/>
    <property type="match status" value="1"/>
</dbReference>
<gene>
    <name evidence="4" type="ORF">B0I35DRAFT_429347</name>
</gene>